<accession>A0A8S1BQD5</accession>
<feature type="transmembrane region" description="Helical" evidence="5">
    <location>
        <begin position="176"/>
        <end position="193"/>
    </location>
</feature>
<dbReference type="AlphaFoldDB" id="A0A8S1BQD5"/>
<keyword evidence="4 5" id="KW-0472">Membrane</keyword>
<dbReference type="CDD" id="cd10428">
    <property type="entry name" value="LFG_like"/>
    <property type="match status" value="1"/>
</dbReference>
<feature type="transmembrane region" description="Helical" evidence="5">
    <location>
        <begin position="64"/>
        <end position="83"/>
    </location>
</feature>
<dbReference type="Proteomes" id="UP000494165">
    <property type="component" value="Unassembled WGS sequence"/>
</dbReference>
<dbReference type="GO" id="GO:0016020">
    <property type="term" value="C:membrane"/>
    <property type="evidence" value="ECO:0007669"/>
    <property type="project" value="UniProtKB-SubCell"/>
</dbReference>
<keyword evidence="2 5" id="KW-0812">Transmembrane</keyword>
<evidence type="ECO:0008006" key="8">
    <source>
        <dbReference type="Google" id="ProtNLM"/>
    </source>
</evidence>
<dbReference type="EMBL" id="CADEPI010000006">
    <property type="protein sequence ID" value="CAB3361635.1"/>
    <property type="molecule type" value="Genomic_DNA"/>
</dbReference>
<evidence type="ECO:0000256" key="4">
    <source>
        <dbReference type="ARBA" id="ARBA00023136"/>
    </source>
</evidence>
<feature type="transmembrane region" description="Helical" evidence="5">
    <location>
        <begin position="95"/>
        <end position="115"/>
    </location>
</feature>
<feature type="transmembrane region" description="Helical" evidence="5">
    <location>
        <begin position="30"/>
        <end position="52"/>
    </location>
</feature>
<organism evidence="6 7">
    <name type="scientific">Cloeon dipterum</name>
    <dbReference type="NCBI Taxonomy" id="197152"/>
    <lineage>
        <taxon>Eukaryota</taxon>
        <taxon>Metazoa</taxon>
        <taxon>Ecdysozoa</taxon>
        <taxon>Arthropoda</taxon>
        <taxon>Hexapoda</taxon>
        <taxon>Insecta</taxon>
        <taxon>Pterygota</taxon>
        <taxon>Palaeoptera</taxon>
        <taxon>Ephemeroptera</taxon>
        <taxon>Pisciforma</taxon>
        <taxon>Baetidae</taxon>
        <taxon>Cloeon</taxon>
    </lineage>
</organism>
<protein>
    <recommendedName>
        <fullName evidence="8">Protein lifeguard 1</fullName>
    </recommendedName>
</protein>
<evidence type="ECO:0000256" key="5">
    <source>
        <dbReference type="RuleBase" id="RU004379"/>
    </source>
</evidence>
<dbReference type="OrthoDB" id="7933078at2759"/>
<comment type="caution">
    <text evidence="6">The sequence shown here is derived from an EMBL/GenBank/DDBJ whole genome shotgun (WGS) entry which is preliminary data.</text>
</comment>
<gene>
    <name evidence="6" type="ORF">CLODIP_2_CD15882</name>
</gene>
<feature type="transmembrane region" description="Helical" evidence="5">
    <location>
        <begin position="121"/>
        <end position="140"/>
    </location>
</feature>
<comment type="similarity">
    <text evidence="5">Belongs to the BI1 family.</text>
</comment>
<feature type="transmembrane region" description="Helical" evidence="5">
    <location>
        <begin position="152"/>
        <end position="170"/>
    </location>
</feature>
<sequence>MRMYLSFRALLSYNPDQRCMVECMTPKTRLRVYSILMLQLLVTFGFISIFVFNENTKLWARQNVWITYVALGVTVVTMLVIACCGEVRRKAPMNFILLGVFTLAESFLMGVISSFHQGEAVFMAVGITAVVCLALTLFAFQTKWDFTMMGGILLVAAVVFLVFGLVAMFFPGKTMTLVYASIGAVLFSVYLIYDTQMMIGGNHKYSISPEEYIFAALNIYMDIINIFMYILTIIGASSRD</sequence>
<evidence type="ECO:0000313" key="7">
    <source>
        <dbReference type="Proteomes" id="UP000494165"/>
    </source>
</evidence>
<evidence type="ECO:0000313" key="6">
    <source>
        <dbReference type="EMBL" id="CAB3361635.1"/>
    </source>
</evidence>
<keyword evidence="7" id="KW-1185">Reference proteome</keyword>
<comment type="subcellular location">
    <subcellularLocation>
        <location evidence="1">Membrane</location>
        <topology evidence="1">Multi-pass membrane protein</topology>
    </subcellularLocation>
</comment>
<name>A0A8S1BQD5_9INSE</name>
<reference evidence="6 7" key="1">
    <citation type="submission" date="2020-04" db="EMBL/GenBank/DDBJ databases">
        <authorList>
            <person name="Alioto T."/>
            <person name="Alioto T."/>
            <person name="Gomez Garrido J."/>
        </authorList>
    </citation>
    <scope>NUCLEOTIDE SEQUENCE [LARGE SCALE GENOMIC DNA]</scope>
</reference>
<dbReference type="PANTHER" id="PTHR23291">
    <property type="entry name" value="BAX INHIBITOR-RELATED"/>
    <property type="match status" value="1"/>
</dbReference>
<dbReference type="InterPro" id="IPR006214">
    <property type="entry name" value="Bax_inhibitor_1-related"/>
</dbReference>
<feature type="transmembrane region" description="Helical" evidence="5">
    <location>
        <begin position="213"/>
        <end position="236"/>
    </location>
</feature>
<dbReference type="Pfam" id="PF01027">
    <property type="entry name" value="Bax1-I"/>
    <property type="match status" value="1"/>
</dbReference>
<evidence type="ECO:0000256" key="3">
    <source>
        <dbReference type="ARBA" id="ARBA00022989"/>
    </source>
</evidence>
<evidence type="ECO:0000256" key="2">
    <source>
        <dbReference type="ARBA" id="ARBA00022692"/>
    </source>
</evidence>
<keyword evidence="3 5" id="KW-1133">Transmembrane helix</keyword>
<evidence type="ECO:0000256" key="1">
    <source>
        <dbReference type="ARBA" id="ARBA00004141"/>
    </source>
</evidence>
<proteinExistence type="inferred from homology"/>
<dbReference type="PANTHER" id="PTHR23291:SF47">
    <property type="entry name" value="TRANSMEMBRANE BAX INHIBITOR MOTIF CONTAINING 7"/>
    <property type="match status" value="1"/>
</dbReference>